<keyword evidence="6" id="KW-1185">Reference proteome</keyword>
<name>A0ABN6XB16_9CELL</name>
<evidence type="ECO:0000313" key="5">
    <source>
        <dbReference type="EMBL" id="BDZ42034.1"/>
    </source>
</evidence>
<evidence type="ECO:0000259" key="4">
    <source>
        <dbReference type="Pfam" id="PF17210"/>
    </source>
</evidence>
<comment type="subcellular location">
    <subcellularLocation>
        <location evidence="1">Secreted</location>
    </subcellularLocation>
</comment>
<feature type="domain" description="SD-repeat containing protein B" evidence="4">
    <location>
        <begin position="51"/>
        <end position="153"/>
    </location>
</feature>
<gene>
    <name evidence="5" type="ORF">GCM10025865_13330</name>
</gene>
<keyword evidence="2" id="KW-0964">Secreted</keyword>
<evidence type="ECO:0000313" key="6">
    <source>
        <dbReference type="Proteomes" id="UP001321475"/>
    </source>
</evidence>
<reference evidence="6" key="1">
    <citation type="journal article" date="2019" name="Int. J. Syst. Evol. Microbiol.">
        <title>The Global Catalogue of Microorganisms (GCM) 10K type strain sequencing project: providing services to taxonomists for standard genome sequencing and annotation.</title>
        <authorList>
            <consortium name="The Broad Institute Genomics Platform"/>
            <consortium name="The Broad Institute Genome Sequencing Center for Infectious Disease"/>
            <person name="Wu L."/>
            <person name="Ma J."/>
        </authorList>
    </citation>
    <scope>NUCLEOTIDE SEQUENCE [LARGE SCALE GENOMIC DNA]</scope>
    <source>
        <strain evidence="6">NBRC 108565</strain>
    </source>
</reference>
<accession>A0ABN6XB16</accession>
<dbReference type="InterPro" id="IPR013783">
    <property type="entry name" value="Ig-like_fold"/>
</dbReference>
<protein>
    <recommendedName>
        <fullName evidence="4">SD-repeat containing protein B domain-containing protein</fullName>
    </recommendedName>
</protein>
<dbReference type="EMBL" id="AP027729">
    <property type="protein sequence ID" value="BDZ42034.1"/>
    <property type="molecule type" value="Genomic_DNA"/>
</dbReference>
<dbReference type="RefSeq" id="WP_286219087.1">
    <property type="nucleotide sequence ID" value="NZ_AP027729.1"/>
</dbReference>
<dbReference type="Gene3D" id="2.60.40.10">
    <property type="entry name" value="Immunoglobulins"/>
    <property type="match status" value="1"/>
</dbReference>
<evidence type="ECO:0000256" key="2">
    <source>
        <dbReference type="ARBA" id="ARBA00022525"/>
    </source>
</evidence>
<dbReference type="Proteomes" id="UP001321475">
    <property type="component" value="Chromosome"/>
</dbReference>
<evidence type="ECO:0000256" key="3">
    <source>
        <dbReference type="ARBA" id="ARBA00022729"/>
    </source>
</evidence>
<dbReference type="SUPFAM" id="SSF117074">
    <property type="entry name" value="Hypothetical protein PA1324"/>
    <property type="match status" value="1"/>
</dbReference>
<organism evidence="5 6">
    <name type="scientific">Paraoerskovia sediminicola</name>
    <dbReference type="NCBI Taxonomy" id="1138587"/>
    <lineage>
        <taxon>Bacteria</taxon>
        <taxon>Bacillati</taxon>
        <taxon>Actinomycetota</taxon>
        <taxon>Actinomycetes</taxon>
        <taxon>Micrococcales</taxon>
        <taxon>Cellulomonadaceae</taxon>
        <taxon>Paraoerskovia</taxon>
    </lineage>
</organism>
<evidence type="ECO:0000256" key="1">
    <source>
        <dbReference type="ARBA" id="ARBA00004613"/>
    </source>
</evidence>
<proteinExistence type="predicted"/>
<dbReference type="InterPro" id="IPR033764">
    <property type="entry name" value="Sdr_B"/>
</dbReference>
<sequence>MARSTNPRAARQSKTSQRLAALVGSVALVAAPLVVAPVAVLPAAAVDGSVSGTVFHDFNSNGILDPDPGDPALPRDRGFAGVTVTAYDRDDSAVGTTTSGADGTYTVAVTGADTDALRIEFTDLPQGYFPSFSVLGASAGESGSNVQLVDVGATDVDFGVNVPDEYSVAGADTPVATSLAYAGQRQYQVNPNNPEQGVSLAAWPWQTAATSPGAANDFNFVNNGAYPGPYFGLPESRTPLATFDETGGIWGTAAQGSTGDLFAAAVLRRQVDLGPGGLATVYRVPDVYDPATGLIGSPGPIETWLNLGPALTADGQNGVPNDVPGLGIDFGTFDATYAGRGGFIRPQDPAADTAAYTGVGTLGIGGVAVSADQTKLYVMNLHLREIEVIDIASKTLDQSIPSG</sequence>
<keyword evidence="3" id="KW-0732">Signal</keyword>
<dbReference type="Pfam" id="PF17210">
    <property type="entry name" value="SdrD_B"/>
    <property type="match status" value="1"/>
</dbReference>